<keyword evidence="2" id="KW-1185">Reference proteome</keyword>
<evidence type="ECO:0000313" key="2">
    <source>
        <dbReference type="Proteomes" id="UP001143910"/>
    </source>
</evidence>
<dbReference type="EMBL" id="JANJQO010000081">
    <property type="protein sequence ID" value="KAJ2982338.1"/>
    <property type="molecule type" value="Genomic_DNA"/>
</dbReference>
<organism evidence="1 2">
    <name type="scientific">Zarea fungicola</name>
    <dbReference type="NCBI Taxonomy" id="93591"/>
    <lineage>
        <taxon>Eukaryota</taxon>
        <taxon>Fungi</taxon>
        <taxon>Dikarya</taxon>
        <taxon>Ascomycota</taxon>
        <taxon>Pezizomycotina</taxon>
        <taxon>Sordariomycetes</taxon>
        <taxon>Hypocreomycetidae</taxon>
        <taxon>Hypocreales</taxon>
        <taxon>Cordycipitaceae</taxon>
        <taxon>Zarea</taxon>
    </lineage>
</organism>
<protein>
    <submittedName>
        <fullName evidence="1">Uncharacterized protein</fullName>
    </submittedName>
</protein>
<accession>A0ACC1NVH4</accession>
<dbReference type="Proteomes" id="UP001143910">
    <property type="component" value="Unassembled WGS sequence"/>
</dbReference>
<name>A0ACC1NVH4_9HYPO</name>
<evidence type="ECO:0000313" key="1">
    <source>
        <dbReference type="EMBL" id="KAJ2982338.1"/>
    </source>
</evidence>
<sequence>MSDAAKALLSTLLRTVEDEIIPLTRDGVSSGSKVFGAAILSRKDLKPLTVATNNERISPLLHGEINCIQEFFTKSRSSLLVDYLSDFYFHSATKDEIRAWVNTYSSSIVDGSPFRTGILNELYPGFKRNAAFLGDYVFTLMRRNFLQITAEAYTDLPTWSYLASYDWGTPIMGTFHTSDILQLFYNILPSNAADSARTYYYNFLYNLDPNRGVTTHKTWPQWKENKQLMWFKGIFGNDLLTDDFRADASKFLGNHTNSFRI</sequence>
<gene>
    <name evidence="1" type="ORF">NQ176_g1453</name>
</gene>
<comment type="caution">
    <text evidence="1">The sequence shown here is derived from an EMBL/GenBank/DDBJ whole genome shotgun (WGS) entry which is preliminary data.</text>
</comment>
<reference evidence="1" key="1">
    <citation type="submission" date="2022-08" db="EMBL/GenBank/DDBJ databases">
        <title>Genome Sequence of Lecanicillium fungicola.</title>
        <authorList>
            <person name="Buettner E."/>
        </authorList>
    </citation>
    <scope>NUCLEOTIDE SEQUENCE</scope>
    <source>
        <strain evidence="1">Babe33</strain>
    </source>
</reference>
<proteinExistence type="predicted"/>